<organism evidence="1 2">
    <name type="scientific">Mesoterricola silvestris</name>
    <dbReference type="NCBI Taxonomy" id="2927979"/>
    <lineage>
        <taxon>Bacteria</taxon>
        <taxon>Pseudomonadati</taxon>
        <taxon>Acidobacteriota</taxon>
        <taxon>Holophagae</taxon>
        <taxon>Holophagales</taxon>
        <taxon>Holophagaceae</taxon>
        <taxon>Mesoterricola</taxon>
    </lineage>
</organism>
<reference evidence="2" key="1">
    <citation type="journal article" date="2023" name="Int. J. Syst. Evol. Microbiol.">
        <title>Mesoterricola silvestris gen. nov., sp. nov., Mesoterricola sediminis sp. nov., Geothrix oryzae sp. nov., Geothrix edaphica sp. nov., Geothrix rubra sp. nov., and Geothrix limicola sp. nov., six novel members of Acidobacteriota isolated from soils.</title>
        <authorList>
            <person name="Itoh H."/>
            <person name="Sugisawa Y."/>
            <person name="Mise K."/>
            <person name="Xu Z."/>
            <person name="Kuniyasu M."/>
            <person name="Ushijima N."/>
            <person name="Kawano K."/>
            <person name="Kobayashi E."/>
            <person name="Shiratori Y."/>
            <person name="Masuda Y."/>
            <person name="Senoo K."/>
        </authorList>
    </citation>
    <scope>NUCLEOTIDE SEQUENCE [LARGE SCALE GENOMIC DNA]</scope>
    <source>
        <strain evidence="2">W79</strain>
    </source>
</reference>
<name>A0AA48GUX1_9BACT</name>
<evidence type="ECO:0000313" key="2">
    <source>
        <dbReference type="Proteomes" id="UP001238179"/>
    </source>
</evidence>
<accession>A0AA48GUX1</accession>
<keyword evidence="2" id="KW-1185">Reference proteome</keyword>
<dbReference type="Gene3D" id="1.25.40.10">
    <property type="entry name" value="Tetratricopeptide repeat domain"/>
    <property type="match status" value="1"/>
</dbReference>
<dbReference type="Proteomes" id="UP001238179">
    <property type="component" value="Chromosome"/>
</dbReference>
<proteinExistence type="predicted"/>
<dbReference type="RefSeq" id="WP_316413509.1">
    <property type="nucleotide sequence ID" value="NZ_AP027080.1"/>
</dbReference>
<evidence type="ECO:0008006" key="3">
    <source>
        <dbReference type="Google" id="ProtNLM"/>
    </source>
</evidence>
<dbReference type="SUPFAM" id="SSF48452">
    <property type="entry name" value="TPR-like"/>
    <property type="match status" value="1"/>
</dbReference>
<sequence>MSRGWRLGGRWYQAVQELPVPEGSQGCTWWIVRRDGDGPRNLLQLWEPLPGPKGLDAIKAGFLERFGQGEPADPPVCHLGFDDKVAWFLQGLDGVPFLRLWGDEDLAGRESLVCAVREAMGRSRFPRLLSPEVIGVKPGRIQVPRVLGTAPWGHDGLAALPDEPPQGRGNARLWEQAPELMEAPGCPMRGRSQERTYTKSLMFGLGSSVPMERVLLLLGEDGLGHDRLCDWTAAAAESEGMWVVSIELLPGEKAGEFLGRLLQEAIAGLEADLYAAEPALAKALARRMATFAFLRGGRRPGFADRKLDVEEVEAAVGALDYAHARHPRLVQVRGLERVTPEILDLLRSLAGHTRVPWLLSFRGMGTCQGLKSYLESMRNQEAAATVVLDRLEDARLLEVLGDLLGPRDLPPAFEAEACQASLGNPGLLQGILEMAILEGLLVWEGGRWTCPGGEAPALDTQESRKQAILAGRLDRLEPAALAAARLLALAGAPLAHATLVRALGLDADAAEAPLQSLVGARLALLAEGRHRLPDGQVRDLILGRTAPDALPALAGALVKAMEEEGRNPAFAVRLQACAQGRDRALAQVVAAVERELPGPLEAQEVVAEALDLGPDPRQRARLWEFLADAWSRGRVAWEVAGDRSPYDLAWEALDQASRALGEPGPGAEEEEQVARLHRKKAFLEIRQRRFRDAHQSIRMAAACLADHPFHAEQPRLRLALGRLHMAQGAGTKALRALEEGLSLLAQKGAGAGHRDEVALLLEQGRVQGHRAQFQRALASLGAAKRFLEHEGDRRRLAGVAEALGQAHLGLGQLEAAGQFFEEGLGFARALDDAGLKAQCHLDLGMLRSAQQVLGPAQAHLDSALRRYQAMGDRPMASRALTWKARTLAAMGDFVQAEFLLVEASEGSSLAATPLDVAEGVFLGGELAAFKESWREARRMYLEAANRFGEAGFLWREGLARLRCIQAETLDAGQGAPESAWVHLERLKGPVEGSGSRWLELEWHRAHALLLSRSGTSEAVVSEALLAWGDVVALARELKFPAQVLEAETRSSELLLAQGEKLGARSRIQDALPALQELWTRLPSHFEASFLARPDIHGFRRAVEAAGIRFVLPAKSDPLADWSPTQANLPPVPSPRVNP</sequence>
<dbReference type="EMBL" id="AP027080">
    <property type="protein sequence ID" value="BDU74835.1"/>
    <property type="molecule type" value="Genomic_DNA"/>
</dbReference>
<protein>
    <recommendedName>
        <fullName evidence="3">MalT-like TPR region domain-containing protein</fullName>
    </recommendedName>
</protein>
<dbReference type="KEGG" id="msil:METEAL_40090"/>
<dbReference type="AlphaFoldDB" id="A0AA48GUX1"/>
<dbReference type="InterPro" id="IPR011990">
    <property type="entry name" value="TPR-like_helical_dom_sf"/>
</dbReference>
<evidence type="ECO:0000313" key="1">
    <source>
        <dbReference type="EMBL" id="BDU74835.1"/>
    </source>
</evidence>
<gene>
    <name evidence="1" type="ORF">METEAL_40090</name>
</gene>